<feature type="compositionally biased region" description="Low complexity" evidence="1">
    <location>
        <begin position="34"/>
        <end position="53"/>
    </location>
</feature>
<dbReference type="EMBL" id="JAOPKC010000004">
    <property type="protein sequence ID" value="MCU4717719.1"/>
    <property type="molecule type" value="Genomic_DNA"/>
</dbReference>
<evidence type="ECO:0000313" key="2">
    <source>
        <dbReference type="EMBL" id="MCU4717719.1"/>
    </source>
</evidence>
<feature type="region of interest" description="Disordered" evidence="1">
    <location>
        <begin position="22"/>
        <end position="103"/>
    </location>
</feature>
<dbReference type="RefSeq" id="WP_315908479.1">
    <property type="nucleotide sequence ID" value="NZ_JAOPKC010000004.1"/>
</dbReference>
<organism evidence="3 5">
    <name type="scientific">Halapricum hydrolyticum</name>
    <dbReference type="NCBI Taxonomy" id="2979991"/>
    <lineage>
        <taxon>Archaea</taxon>
        <taxon>Methanobacteriati</taxon>
        <taxon>Methanobacteriota</taxon>
        <taxon>Stenosarchaea group</taxon>
        <taxon>Halobacteria</taxon>
        <taxon>Halobacteriales</taxon>
        <taxon>Haloarculaceae</taxon>
        <taxon>Halapricum</taxon>
    </lineage>
</organism>
<keyword evidence="4" id="KW-1185">Reference proteome</keyword>
<protein>
    <submittedName>
        <fullName evidence="3">DUF3179 domain-containing protein</fullName>
    </submittedName>
</protein>
<dbReference type="PROSITE" id="PS51257">
    <property type="entry name" value="PROKAR_LIPOPROTEIN"/>
    <property type="match status" value="1"/>
</dbReference>
<dbReference type="Proteomes" id="UP001209746">
    <property type="component" value="Unassembled WGS sequence"/>
</dbReference>
<reference evidence="3" key="1">
    <citation type="submission" date="2023-02" db="EMBL/GenBank/DDBJ databases">
        <title>Enrichment on poylsaccharides allowed isolation of novel metabolic and taxonomic groups of Haloarchaea.</title>
        <authorList>
            <person name="Sorokin D.Y."/>
            <person name="Elcheninov A.G."/>
            <person name="Khizhniak T.V."/>
            <person name="Kolganova T.V."/>
            <person name="Kublanov I.V."/>
        </authorList>
    </citation>
    <scope>NUCLEOTIDE SEQUENCE</scope>
    <source>
        <strain evidence="2 4">HArc-curdl5-1</strain>
        <strain evidence="3">HArc-curdl7</strain>
    </source>
</reference>
<evidence type="ECO:0000313" key="5">
    <source>
        <dbReference type="Proteomes" id="UP001209746"/>
    </source>
</evidence>
<evidence type="ECO:0000256" key="1">
    <source>
        <dbReference type="SAM" id="MobiDB-lite"/>
    </source>
</evidence>
<sequence>MSRITRRRYLAAGGVAALAGCGSVNDGYGNYDPDGVSADGAGTTGAADSTGCAEPIERTDAGQQPPAVPSASERLPLPRSPSALRQEARSGGPPKDGIPSIDDPSFANAGSVGFLSEGDPVFGIVRDDVAKAYPQKVLVHHEIVNDTVGDQSLAVTYCPLTGTVLGFDRGETTFGVSGRLINNNLVMYDRVSEAWWPQVLATAIPGPWNEDPPTVSLREVRLVWTSWERWRTHHPETRVLTTDTGYARNYGRDPYGSYNPPSGHYKGGSTPFARLNPDDRFHPKRVFIGARTPAGAVAFGKEALLEAGVMTGRLCETPTLAVADPRLETGYVYLNPERREFDHDGATVTAADGTDYRPENLPLQRIHAFDAMWFAWSGFYPWTSVHV</sequence>
<accession>A0AAE3LET1</accession>
<dbReference type="InterPro" id="IPR021516">
    <property type="entry name" value="DUF3179"/>
</dbReference>
<comment type="caution">
    <text evidence="3">The sequence shown here is derived from an EMBL/GenBank/DDBJ whole genome shotgun (WGS) entry which is preliminary data.</text>
</comment>
<gene>
    <name evidence="3" type="ORF">OB914_07195</name>
    <name evidence="2" type="ORF">OB916_06530</name>
</gene>
<proteinExistence type="predicted"/>
<dbReference type="Proteomes" id="UP001208186">
    <property type="component" value="Unassembled WGS sequence"/>
</dbReference>
<dbReference type="AlphaFoldDB" id="A0AAE3LET1"/>
<dbReference type="Pfam" id="PF11376">
    <property type="entry name" value="DUF3179"/>
    <property type="match status" value="1"/>
</dbReference>
<evidence type="ECO:0000313" key="4">
    <source>
        <dbReference type="Proteomes" id="UP001208186"/>
    </source>
</evidence>
<dbReference type="EMBL" id="JAOPKD010000005">
    <property type="protein sequence ID" value="MCU4726752.1"/>
    <property type="molecule type" value="Genomic_DNA"/>
</dbReference>
<evidence type="ECO:0000313" key="3">
    <source>
        <dbReference type="EMBL" id="MCU4726752.1"/>
    </source>
</evidence>
<name>A0AAE3LET1_9EURY</name>